<sequence>MAIGGAPVVPVSYARVFQRHAKSRLWYPYTAYLHIRCCCEWLRGDDAALGHLALALFRDCVGTMNKCELRSTGFRLESHGAIVFPRKGSL</sequence>
<gene>
    <name evidence="1" type="ORF">CMEL01_08356</name>
</gene>
<accession>A0AAI9XIJ1</accession>
<dbReference type="EMBL" id="MLGG01000068">
    <property type="protein sequence ID" value="KAK1449041.1"/>
    <property type="molecule type" value="Genomic_DNA"/>
</dbReference>
<protein>
    <submittedName>
        <fullName evidence="1">Uncharacterized protein</fullName>
    </submittedName>
</protein>
<evidence type="ECO:0000313" key="1">
    <source>
        <dbReference type="EMBL" id="KAK1449041.1"/>
    </source>
</evidence>
<name>A0AAI9XIJ1_9PEZI</name>
<reference evidence="1 2" key="1">
    <citation type="submission" date="2016-10" db="EMBL/GenBank/DDBJ databases">
        <title>The genome sequence of Colletotrichum fioriniae PJ7.</title>
        <authorList>
            <person name="Baroncelli R."/>
        </authorList>
    </citation>
    <scope>NUCLEOTIDE SEQUENCE [LARGE SCALE GENOMIC DNA]</scope>
    <source>
        <strain evidence="1">Col 31</strain>
    </source>
</reference>
<keyword evidence="2" id="KW-1185">Reference proteome</keyword>
<organism evidence="1 2">
    <name type="scientific">Colletotrichum melonis</name>
    <dbReference type="NCBI Taxonomy" id="1209925"/>
    <lineage>
        <taxon>Eukaryota</taxon>
        <taxon>Fungi</taxon>
        <taxon>Dikarya</taxon>
        <taxon>Ascomycota</taxon>
        <taxon>Pezizomycotina</taxon>
        <taxon>Sordariomycetes</taxon>
        <taxon>Hypocreomycetidae</taxon>
        <taxon>Glomerellales</taxon>
        <taxon>Glomerellaceae</taxon>
        <taxon>Colletotrichum</taxon>
        <taxon>Colletotrichum acutatum species complex</taxon>
    </lineage>
</organism>
<comment type="caution">
    <text evidence="1">The sequence shown here is derived from an EMBL/GenBank/DDBJ whole genome shotgun (WGS) entry which is preliminary data.</text>
</comment>
<dbReference type="AlphaFoldDB" id="A0AAI9XIJ1"/>
<proteinExistence type="predicted"/>
<dbReference type="Proteomes" id="UP001239795">
    <property type="component" value="Unassembled WGS sequence"/>
</dbReference>
<evidence type="ECO:0000313" key="2">
    <source>
        <dbReference type="Proteomes" id="UP001239795"/>
    </source>
</evidence>